<evidence type="ECO:0000313" key="3">
    <source>
        <dbReference type="Proteomes" id="UP001141629"/>
    </source>
</evidence>
<gene>
    <name evidence="2" type="ORF">H7K45_02925</name>
</gene>
<feature type="domain" description="HTH marR-type" evidence="1">
    <location>
        <begin position="1"/>
        <end position="113"/>
    </location>
</feature>
<dbReference type="SUPFAM" id="SSF46785">
    <property type="entry name" value="Winged helix' DNA-binding domain"/>
    <property type="match status" value="1"/>
</dbReference>
<dbReference type="InterPro" id="IPR036388">
    <property type="entry name" value="WH-like_DNA-bd_sf"/>
</dbReference>
<accession>A0A9X3C079</accession>
<reference evidence="2" key="2">
    <citation type="journal article" date="2022" name="BMC Genomics">
        <title>Comparative genome analysis of mycobacteria focusing on tRNA and non-coding RNA.</title>
        <authorList>
            <person name="Behra P.R.K."/>
            <person name="Pettersson B.M.F."/>
            <person name="Ramesh M."/>
            <person name="Das S."/>
            <person name="Dasgupta S."/>
            <person name="Kirsebom L.A."/>
        </authorList>
    </citation>
    <scope>NUCLEOTIDE SEQUENCE</scope>
    <source>
        <strain evidence="2">DSM 44838</strain>
    </source>
</reference>
<dbReference type="InterPro" id="IPR036390">
    <property type="entry name" value="WH_DNA-bd_sf"/>
</dbReference>
<dbReference type="GO" id="GO:0003700">
    <property type="term" value="F:DNA-binding transcription factor activity"/>
    <property type="evidence" value="ECO:0007669"/>
    <property type="project" value="InterPro"/>
</dbReference>
<protein>
    <submittedName>
        <fullName evidence="2">MarR family transcriptional regulator</fullName>
    </submittedName>
</protein>
<keyword evidence="3" id="KW-1185">Reference proteome</keyword>
<dbReference type="InterPro" id="IPR052526">
    <property type="entry name" value="HTH-type_Bedaq_tolerance"/>
</dbReference>
<sequence>MSASALFVVNRLCREGPLRLTTLAAKEGISQPSMTQLITRLERQGFVARIACPEDGRVTLVGITELGQDAVAVRRRSRRERLAELLETLSAEDRNALHLSARVALPILVRLAAEADASSHDDQRKAL</sequence>
<organism evidence="2 3">
    <name type="scientific">Mycobacterium yunnanensis</name>
    <dbReference type="NCBI Taxonomy" id="368477"/>
    <lineage>
        <taxon>Bacteria</taxon>
        <taxon>Bacillati</taxon>
        <taxon>Actinomycetota</taxon>
        <taxon>Actinomycetes</taxon>
        <taxon>Mycobacteriales</taxon>
        <taxon>Mycobacteriaceae</taxon>
        <taxon>Mycobacterium</taxon>
    </lineage>
</organism>
<evidence type="ECO:0000259" key="1">
    <source>
        <dbReference type="PROSITE" id="PS50995"/>
    </source>
</evidence>
<dbReference type="PANTHER" id="PTHR39515">
    <property type="entry name" value="CONSERVED PROTEIN"/>
    <property type="match status" value="1"/>
</dbReference>
<dbReference type="EMBL" id="JACKVK010000002">
    <property type="protein sequence ID" value="MCV7419481.1"/>
    <property type="molecule type" value="Genomic_DNA"/>
</dbReference>
<reference evidence="2" key="1">
    <citation type="submission" date="2020-07" db="EMBL/GenBank/DDBJ databases">
        <authorList>
            <person name="Pettersson B.M.F."/>
            <person name="Behra P.R.K."/>
            <person name="Ramesh M."/>
            <person name="Das S."/>
            <person name="Dasgupta S."/>
            <person name="Kirsebom L.A."/>
        </authorList>
    </citation>
    <scope>NUCLEOTIDE SEQUENCE</scope>
    <source>
        <strain evidence="2">DSM 44838</strain>
    </source>
</reference>
<dbReference type="Pfam" id="PF01047">
    <property type="entry name" value="MarR"/>
    <property type="match status" value="1"/>
</dbReference>
<dbReference type="PRINTS" id="PR00598">
    <property type="entry name" value="HTHMARR"/>
</dbReference>
<dbReference type="PROSITE" id="PS50995">
    <property type="entry name" value="HTH_MARR_2"/>
    <property type="match status" value="1"/>
</dbReference>
<dbReference type="SMART" id="SM00347">
    <property type="entry name" value="HTH_MARR"/>
    <property type="match status" value="1"/>
</dbReference>
<dbReference type="PANTHER" id="PTHR39515:SF2">
    <property type="entry name" value="HTH-TYPE TRANSCRIPTIONAL REGULATOR RV0880"/>
    <property type="match status" value="1"/>
</dbReference>
<proteinExistence type="predicted"/>
<evidence type="ECO:0000313" key="2">
    <source>
        <dbReference type="EMBL" id="MCV7419481.1"/>
    </source>
</evidence>
<name>A0A9X3C079_9MYCO</name>
<comment type="caution">
    <text evidence="2">The sequence shown here is derived from an EMBL/GenBank/DDBJ whole genome shotgun (WGS) entry which is preliminary data.</text>
</comment>
<dbReference type="Proteomes" id="UP001141629">
    <property type="component" value="Unassembled WGS sequence"/>
</dbReference>
<dbReference type="AlphaFoldDB" id="A0A9X3C079"/>
<dbReference type="InterPro" id="IPR000835">
    <property type="entry name" value="HTH_MarR-typ"/>
</dbReference>
<dbReference type="Gene3D" id="1.10.10.10">
    <property type="entry name" value="Winged helix-like DNA-binding domain superfamily/Winged helix DNA-binding domain"/>
    <property type="match status" value="1"/>
</dbReference>